<keyword evidence="2" id="KW-0472">Membrane</keyword>
<dbReference type="AlphaFoldDB" id="A0AAW6FGP2"/>
<feature type="region of interest" description="Disordered" evidence="1">
    <location>
        <begin position="220"/>
        <end position="241"/>
    </location>
</feature>
<dbReference type="EMBL" id="JAQMRD010000005">
    <property type="protein sequence ID" value="MDB9222464.1"/>
    <property type="molecule type" value="Genomic_DNA"/>
</dbReference>
<dbReference type="Proteomes" id="UP001212263">
    <property type="component" value="Unassembled WGS sequence"/>
</dbReference>
<feature type="transmembrane region" description="Helical" evidence="2">
    <location>
        <begin position="31"/>
        <end position="52"/>
    </location>
</feature>
<comment type="caution">
    <text evidence="3">The sequence shown here is derived from an EMBL/GenBank/DDBJ whole genome shotgun (WGS) entry which is preliminary data.</text>
</comment>
<protein>
    <submittedName>
        <fullName evidence="3">Uncharacterized protein</fullName>
    </submittedName>
</protein>
<evidence type="ECO:0000313" key="3">
    <source>
        <dbReference type="EMBL" id="MDB9222464.1"/>
    </source>
</evidence>
<keyword evidence="2" id="KW-1133">Transmembrane helix</keyword>
<feature type="transmembrane region" description="Helical" evidence="2">
    <location>
        <begin position="92"/>
        <end position="117"/>
    </location>
</feature>
<reference evidence="3" key="1">
    <citation type="submission" date="2023-01" db="EMBL/GenBank/DDBJ databases">
        <title>Human gut microbiome strain richness.</title>
        <authorList>
            <person name="Chen-Liaw A."/>
        </authorList>
    </citation>
    <scope>NUCLEOTIDE SEQUENCE</scope>
    <source>
        <strain evidence="3">RTP21484st1_B7_RTP21484_190118</strain>
    </source>
</reference>
<organism evidence="3 4">
    <name type="scientific">Odoribacter splanchnicus</name>
    <dbReference type="NCBI Taxonomy" id="28118"/>
    <lineage>
        <taxon>Bacteria</taxon>
        <taxon>Pseudomonadati</taxon>
        <taxon>Bacteroidota</taxon>
        <taxon>Bacteroidia</taxon>
        <taxon>Bacteroidales</taxon>
        <taxon>Odoribacteraceae</taxon>
        <taxon>Odoribacter</taxon>
    </lineage>
</organism>
<evidence type="ECO:0000256" key="2">
    <source>
        <dbReference type="SAM" id="Phobius"/>
    </source>
</evidence>
<feature type="transmembrane region" description="Helical" evidence="2">
    <location>
        <begin position="64"/>
        <end position="83"/>
    </location>
</feature>
<proteinExistence type="predicted"/>
<name>A0AAW6FGP2_9BACT</name>
<gene>
    <name evidence="3" type="ORF">PN645_05520</name>
</gene>
<evidence type="ECO:0000256" key="1">
    <source>
        <dbReference type="SAM" id="MobiDB-lite"/>
    </source>
</evidence>
<sequence>MAKAELDKRKKGSRRSKDAKRLKWRERVKEYAIYILCALAYCAVYFPANTLIGSTIVRGEINENTFLLFMILPVLLLPIRSWLSGVKDWSSLIFNAILGWLAGTVLFFLSITVWLGLNYLIPSSEPYERMAVVGGMREENRYRQAAHNYINLHFTDNGEWYKYDGSQKEYDCLQPGDTCIVTVRDGLWGYPVITNLQPTGKSQKPHRDIRSLLELLKEDRMDKNSETNVSDPPRSSRFPTV</sequence>
<dbReference type="RefSeq" id="WP_234100967.1">
    <property type="nucleotide sequence ID" value="NZ_JAQMRB010000020.1"/>
</dbReference>
<evidence type="ECO:0000313" key="4">
    <source>
        <dbReference type="Proteomes" id="UP001212263"/>
    </source>
</evidence>
<accession>A0AAW6FGP2</accession>
<keyword evidence="2" id="KW-0812">Transmembrane</keyword>